<comment type="function">
    <text evidence="1">VSG forms a coat on the surface of the parasite. The trypanosome evades the immune response of the host by expressing a series of antigenically distinct VSGs from an estimated 1000 VSG genes.</text>
</comment>
<evidence type="ECO:0000256" key="6">
    <source>
        <dbReference type="ARBA" id="ARBA00023136"/>
    </source>
</evidence>
<dbReference type="VEuPathDB" id="TriTrypDB:Tb11.v5.0145"/>
<feature type="signal peptide" evidence="9">
    <location>
        <begin position="1"/>
        <end position="19"/>
    </location>
</feature>
<evidence type="ECO:0000256" key="1">
    <source>
        <dbReference type="ARBA" id="ARBA00002523"/>
    </source>
</evidence>
<dbReference type="VEuPathDB" id="TriTrypDB:Tb427_000228300"/>
<comment type="subcellular location">
    <subcellularLocation>
        <location evidence="2">Cell membrane</location>
        <topology evidence="2">Lipid-anchor</topology>
        <topology evidence="2">GPI-anchor</topology>
    </subcellularLocation>
</comment>
<keyword evidence="4" id="KW-0336">GPI-anchor</keyword>
<evidence type="ECO:0000313" key="11">
    <source>
        <dbReference type="EMBL" id="APD75195.1"/>
    </source>
</evidence>
<keyword evidence="5 9" id="KW-0732">Signal</keyword>
<feature type="domain" description="Trypanosome variant surface glycoprotein B-type N-terminal" evidence="10">
    <location>
        <begin position="12"/>
        <end position="371"/>
    </location>
</feature>
<dbReference type="EMBL" id="KX701239">
    <property type="protein sequence ID" value="APD75195.1"/>
    <property type="molecule type" value="Genomic_DNA"/>
</dbReference>
<evidence type="ECO:0000259" key="10">
    <source>
        <dbReference type="Pfam" id="PF13206"/>
    </source>
</evidence>
<evidence type="ECO:0000256" key="8">
    <source>
        <dbReference type="ARBA" id="ARBA00023288"/>
    </source>
</evidence>
<keyword evidence="8" id="KW-0449">Lipoprotein</keyword>
<evidence type="ECO:0000256" key="3">
    <source>
        <dbReference type="ARBA" id="ARBA00022475"/>
    </source>
</evidence>
<organism evidence="11">
    <name type="scientific">Trypanosoma brucei</name>
    <dbReference type="NCBI Taxonomy" id="5691"/>
    <lineage>
        <taxon>Eukaryota</taxon>
        <taxon>Discoba</taxon>
        <taxon>Euglenozoa</taxon>
        <taxon>Kinetoplastea</taxon>
        <taxon>Metakinetoplastina</taxon>
        <taxon>Trypanosomatida</taxon>
        <taxon>Trypanosomatidae</taxon>
        <taxon>Trypanosoma</taxon>
    </lineage>
</organism>
<keyword evidence="6" id="KW-0472">Membrane</keyword>
<name>A0A1J0RBG3_9TRYP</name>
<evidence type="ECO:0000256" key="7">
    <source>
        <dbReference type="ARBA" id="ARBA00023180"/>
    </source>
</evidence>
<dbReference type="GO" id="GO:0098552">
    <property type="term" value="C:side of membrane"/>
    <property type="evidence" value="ECO:0007669"/>
    <property type="project" value="UniProtKB-KW"/>
</dbReference>
<evidence type="ECO:0000256" key="5">
    <source>
        <dbReference type="ARBA" id="ARBA00022729"/>
    </source>
</evidence>
<protein>
    <submittedName>
        <fullName evidence="11">Variant surface glycoprotein 1125.5022</fullName>
    </submittedName>
</protein>
<keyword evidence="3" id="KW-1003">Cell membrane</keyword>
<dbReference type="AlphaFoldDB" id="A0A1J0RBG3"/>
<reference evidence="11" key="1">
    <citation type="submission" date="2016-08" db="EMBL/GenBank/DDBJ databases">
        <title>VSG repertoire of Trypanosoma brucei EATRO 1125.</title>
        <authorList>
            <person name="Cross G.A."/>
        </authorList>
    </citation>
    <scope>NUCLEOTIDE SEQUENCE</scope>
    <source>
        <strain evidence="11">EATRO 1125</strain>
    </source>
</reference>
<evidence type="ECO:0000256" key="4">
    <source>
        <dbReference type="ARBA" id="ARBA00022622"/>
    </source>
</evidence>
<dbReference type="Pfam" id="PF13206">
    <property type="entry name" value="VSG_B"/>
    <property type="match status" value="1"/>
</dbReference>
<proteinExistence type="predicted"/>
<evidence type="ECO:0000256" key="2">
    <source>
        <dbReference type="ARBA" id="ARBA00004609"/>
    </source>
</evidence>
<keyword evidence="7" id="KW-0325">Glycoprotein</keyword>
<sequence>MQVATVACLLTAAMTAVRAGSIATVENKGVHGALCNFVAMLSREVSVPQIEPQADSDYNLIIELNFSTSPEDWQKKFYKTETRETVHENAAAAKLENVGDKQLWEHWKQAAETFKKGSTNNRVKQTLDPGLSERQQSIAAAELTVIAQTATAARAMYPTVKTEAAALTAEEAKKTIAKAVTGEETGSLAVATDATVFGAAITAVARAQVCTAGNAGANPQTALAALACVCVKDSSDTIADGACTAKTAGASGSGWTSGGGNLGNTILTAIAKTCGAKSGPVTAAEIDTALQTIEQMIHTDTTHGFLGAYKGTGCTGSSNAGMCVQFTNLATAGRPAIDKMQWLQKLKTLENQLHERQNAAVAAAAANNQLKLKAAEAADNTTSATAKSLRNAQIQNGLFNG</sequence>
<feature type="chain" id="PRO_5013266736" evidence="9">
    <location>
        <begin position="20"/>
        <end position="401"/>
    </location>
</feature>
<dbReference type="GO" id="GO:0005886">
    <property type="term" value="C:plasma membrane"/>
    <property type="evidence" value="ECO:0007669"/>
    <property type="project" value="UniProtKB-SubCell"/>
</dbReference>
<dbReference type="InterPro" id="IPR025932">
    <property type="entry name" value="Trypano_VSG_B_N_dom"/>
</dbReference>
<accession>A0A1J0RBG3</accession>
<evidence type="ECO:0000256" key="9">
    <source>
        <dbReference type="SAM" id="SignalP"/>
    </source>
</evidence>